<proteinExistence type="predicted"/>
<keyword evidence="2" id="KW-1133">Transmembrane helix</keyword>
<evidence type="ECO:0000256" key="1">
    <source>
        <dbReference type="SAM" id="MobiDB-lite"/>
    </source>
</evidence>
<evidence type="ECO:0000313" key="4">
    <source>
        <dbReference type="EMBL" id="TWH74395.1"/>
    </source>
</evidence>
<dbReference type="Pfam" id="PF13400">
    <property type="entry name" value="Tad"/>
    <property type="match status" value="1"/>
</dbReference>
<dbReference type="Proteomes" id="UP000321490">
    <property type="component" value="Unassembled WGS sequence"/>
</dbReference>
<keyword evidence="2" id="KW-0812">Transmembrane</keyword>
<feature type="transmembrane region" description="Helical" evidence="2">
    <location>
        <begin position="33"/>
        <end position="53"/>
    </location>
</feature>
<dbReference type="EMBL" id="VLKF01000001">
    <property type="protein sequence ID" value="TWH74395.1"/>
    <property type="molecule type" value="Genomic_DNA"/>
</dbReference>
<reference evidence="4 5" key="1">
    <citation type="submission" date="2019-07" db="EMBL/GenBank/DDBJ databases">
        <title>R&amp;d 2014.</title>
        <authorList>
            <person name="Klenk H.-P."/>
        </authorList>
    </citation>
    <scope>NUCLEOTIDE SEQUENCE [LARGE SCALE GENOMIC DNA]</scope>
    <source>
        <strain evidence="4 5">DSM 45764</strain>
    </source>
</reference>
<dbReference type="InterPro" id="IPR028087">
    <property type="entry name" value="Tad_N"/>
</dbReference>
<feature type="domain" description="Putative Flp pilus-assembly TadG-like N-terminal" evidence="3">
    <location>
        <begin position="30"/>
        <end position="76"/>
    </location>
</feature>
<evidence type="ECO:0000256" key="2">
    <source>
        <dbReference type="SAM" id="Phobius"/>
    </source>
</evidence>
<feature type="region of interest" description="Disordered" evidence="1">
    <location>
        <begin position="1"/>
        <end position="27"/>
    </location>
</feature>
<organism evidence="4 5">
    <name type="scientific">Modestobacter roseus</name>
    <dbReference type="NCBI Taxonomy" id="1181884"/>
    <lineage>
        <taxon>Bacteria</taxon>
        <taxon>Bacillati</taxon>
        <taxon>Actinomycetota</taxon>
        <taxon>Actinomycetes</taxon>
        <taxon>Geodermatophilales</taxon>
        <taxon>Geodermatophilaceae</taxon>
        <taxon>Modestobacter</taxon>
    </lineage>
</organism>
<name>A0A562IUN9_9ACTN</name>
<evidence type="ECO:0000259" key="3">
    <source>
        <dbReference type="Pfam" id="PF13400"/>
    </source>
</evidence>
<gene>
    <name evidence="4" type="ORF">JD78_02933</name>
</gene>
<protein>
    <submittedName>
        <fullName evidence="4">Putative Flp pilus-assembly TadE/G-like protein</fullName>
    </submittedName>
</protein>
<evidence type="ECO:0000313" key="5">
    <source>
        <dbReference type="Proteomes" id="UP000321490"/>
    </source>
</evidence>
<feature type="compositionally biased region" description="Low complexity" evidence="1">
    <location>
        <begin position="7"/>
        <end position="22"/>
    </location>
</feature>
<sequence length="162" mass="16569">MPAPTSAPYAARVHARPPAADPARSDPEAGSTLPFVLVCWLVAALMVLGAVAASDAFLEQQEVQSVCDGAALAAANQADEAVVYRQGVGTELPLTRAGAEAAVADQLADAGVRLDAWSAATDGVEVTVRCTRVVEIAFGWLFLGGEPLERTAVASARAPTVA</sequence>
<keyword evidence="5" id="KW-1185">Reference proteome</keyword>
<accession>A0A562IUN9</accession>
<keyword evidence="2" id="KW-0472">Membrane</keyword>
<comment type="caution">
    <text evidence="4">The sequence shown here is derived from an EMBL/GenBank/DDBJ whole genome shotgun (WGS) entry which is preliminary data.</text>
</comment>
<dbReference type="AlphaFoldDB" id="A0A562IUN9"/>